<dbReference type="Pfam" id="PF14238">
    <property type="entry name" value="DUF4340"/>
    <property type="match status" value="1"/>
</dbReference>
<name>A0A9D2C0G5_9FIRM</name>
<proteinExistence type="predicted"/>
<organism evidence="3 4">
    <name type="scientific">Candidatus Acutalibacter pullistercoris</name>
    <dbReference type="NCBI Taxonomy" id="2838418"/>
    <lineage>
        <taxon>Bacteria</taxon>
        <taxon>Bacillati</taxon>
        <taxon>Bacillota</taxon>
        <taxon>Clostridia</taxon>
        <taxon>Eubacteriales</taxon>
        <taxon>Acutalibacteraceae</taxon>
        <taxon>Acutalibacter</taxon>
    </lineage>
</organism>
<dbReference type="EMBL" id="DXDU01000135">
    <property type="protein sequence ID" value="HIY27203.1"/>
    <property type="molecule type" value="Genomic_DNA"/>
</dbReference>
<feature type="compositionally biased region" description="Acidic residues" evidence="1">
    <location>
        <begin position="76"/>
        <end position="99"/>
    </location>
</feature>
<feature type="domain" description="DUF4340" evidence="2">
    <location>
        <begin position="253"/>
        <end position="378"/>
    </location>
</feature>
<dbReference type="AlphaFoldDB" id="A0A9D2C0G5"/>
<protein>
    <submittedName>
        <fullName evidence="3">DUF4340 domain-containing protein</fullName>
    </submittedName>
</protein>
<feature type="compositionally biased region" description="Low complexity" evidence="1">
    <location>
        <begin position="508"/>
        <end position="526"/>
    </location>
</feature>
<dbReference type="Proteomes" id="UP000823915">
    <property type="component" value="Unassembled WGS sequence"/>
</dbReference>
<gene>
    <name evidence="3" type="ORF">H9838_08545</name>
</gene>
<accession>A0A9D2C0G5</accession>
<comment type="caution">
    <text evidence="3">The sequence shown here is derived from an EMBL/GenBank/DDBJ whole genome shotgun (WGS) entry which is preliminary data.</text>
</comment>
<sequence length="526" mass="56941">MKKNLKLLLLMLGVLVVLGGAAVALVLTAPQEEESSESSSSEAEEEAVLEVDPADVASITVESAEGNFTMVPLPPEESEEASSSSEEDSDASSDEDEDKEDLIDFTLEGYEDYNVVTTRVDTSAYAILGLSATKNLGVQEDLSAFGLEGDVLATFTIHYTSGEEDVILLGDEAAETSGNYVLVNDTVYISTIPSQTYNGPLSYLDTKVYTVADRTGEDGSSEEDELTSLDLSGAHFPQAIHIETDPDRISGYRITAPVTAESGTSTLETIISALKTISASDVVDQGLDQETLAQYGLDAPDAVAAYTLNGESHTLTVSASNEYGYRYLIADDQDLIYMVNAESVESWAETDLMDLRLSTIWLPNIQDVETLTLTAEGDMVYSFDVTKVLNEERSTETVPAYDLEIVNAGGEDIDYDLYQDFYQELIGTPVLSVDPAEYEEQAALTVEYSYYDNGGTDTVSFYQVPGKDRYAALLNGEFNGLVRKDDVESLLEALPQLNENQGGETEESSASSQTEESSQESESSQS</sequence>
<evidence type="ECO:0000256" key="1">
    <source>
        <dbReference type="SAM" id="MobiDB-lite"/>
    </source>
</evidence>
<evidence type="ECO:0000259" key="2">
    <source>
        <dbReference type="Pfam" id="PF14238"/>
    </source>
</evidence>
<feature type="compositionally biased region" description="Acidic residues" evidence="1">
    <location>
        <begin position="31"/>
        <end position="53"/>
    </location>
</feature>
<reference evidence="3" key="2">
    <citation type="submission" date="2021-04" db="EMBL/GenBank/DDBJ databases">
        <authorList>
            <person name="Gilroy R."/>
        </authorList>
    </citation>
    <scope>NUCLEOTIDE SEQUENCE</scope>
    <source>
        <strain evidence="3">1282</strain>
    </source>
</reference>
<dbReference type="InterPro" id="IPR025641">
    <property type="entry name" value="DUF4340"/>
</dbReference>
<feature type="region of interest" description="Disordered" evidence="1">
    <location>
        <begin position="492"/>
        <end position="526"/>
    </location>
</feature>
<feature type="region of interest" description="Disordered" evidence="1">
    <location>
        <begin position="31"/>
        <end position="99"/>
    </location>
</feature>
<reference evidence="3" key="1">
    <citation type="journal article" date="2021" name="PeerJ">
        <title>Extensive microbial diversity within the chicken gut microbiome revealed by metagenomics and culture.</title>
        <authorList>
            <person name="Gilroy R."/>
            <person name="Ravi A."/>
            <person name="Getino M."/>
            <person name="Pursley I."/>
            <person name="Horton D.L."/>
            <person name="Alikhan N.F."/>
            <person name="Baker D."/>
            <person name="Gharbi K."/>
            <person name="Hall N."/>
            <person name="Watson M."/>
            <person name="Adriaenssens E.M."/>
            <person name="Foster-Nyarko E."/>
            <person name="Jarju S."/>
            <person name="Secka A."/>
            <person name="Antonio M."/>
            <person name="Oren A."/>
            <person name="Chaudhuri R.R."/>
            <person name="La Ragione R."/>
            <person name="Hildebrand F."/>
            <person name="Pallen M.J."/>
        </authorList>
    </citation>
    <scope>NUCLEOTIDE SEQUENCE</scope>
    <source>
        <strain evidence="3">1282</strain>
    </source>
</reference>
<evidence type="ECO:0000313" key="4">
    <source>
        <dbReference type="Proteomes" id="UP000823915"/>
    </source>
</evidence>
<evidence type="ECO:0000313" key="3">
    <source>
        <dbReference type="EMBL" id="HIY27203.1"/>
    </source>
</evidence>